<dbReference type="PANTHER" id="PTHR34784">
    <property type="entry name" value="50S RIBOSOMAL PROTEIN L34"/>
    <property type="match status" value="1"/>
</dbReference>
<dbReference type="EMBL" id="BOVJ01000140">
    <property type="protein sequence ID" value="GIQ65578.1"/>
    <property type="molecule type" value="Genomic_DNA"/>
</dbReference>
<dbReference type="Proteomes" id="UP000680304">
    <property type="component" value="Unassembled WGS sequence"/>
</dbReference>
<dbReference type="InterPro" id="IPR037103">
    <property type="entry name" value="Tubulin/FtsZ-like_C"/>
</dbReference>
<dbReference type="NCBIfam" id="TIGR02058">
    <property type="entry name" value="lin0512_fam"/>
    <property type="match status" value="1"/>
</dbReference>
<dbReference type="Gene3D" id="3.30.1330.20">
    <property type="entry name" value="Tubulin/FtsZ, C-terminal domain"/>
    <property type="match status" value="1"/>
</dbReference>
<evidence type="ECO:0000313" key="4">
    <source>
        <dbReference type="Proteomes" id="UP000680304"/>
    </source>
</evidence>
<accession>A0ABQ4NBG8</accession>
<keyword evidence="1" id="KW-0547">Nucleotide-binding</keyword>
<comment type="caution">
    <text evidence="3">The sequence shown here is derived from an EMBL/GenBank/DDBJ whole genome shotgun (WGS) entry which is preliminary data.</text>
</comment>
<keyword evidence="4" id="KW-1185">Reference proteome</keyword>
<dbReference type="InterPro" id="IPR011719">
    <property type="entry name" value="CHP02058"/>
</dbReference>
<protein>
    <recommendedName>
        <fullName evidence="5">Lin0512 family protein</fullName>
    </recommendedName>
</protein>
<dbReference type="PANTHER" id="PTHR34784:SF1">
    <property type="entry name" value="50S RIBOSOMAL PROTEIN L34"/>
    <property type="match status" value="1"/>
</dbReference>
<reference evidence="3 4" key="1">
    <citation type="submission" date="2021-04" db="EMBL/GenBank/DDBJ databases">
        <title>Draft genome sequence of Paenibacillus cisolokensis, LC2-13A.</title>
        <authorList>
            <person name="Uke A."/>
            <person name="Chhe C."/>
            <person name="Baramee S."/>
            <person name="Kosugi A."/>
        </authorList>
    </citation>
    <scope>NUCLEOTIDE SEQUENCE [LARGE SCALE GENOMIC DNA]</scope>
    <source>
        <strain evidence="3 4">LC2-13A</strain>
    </source>
</reference>
<evidence type="ECO:0000313" key="3">
    <source>
        <dbReference type="EMBL" id="GIQ65578.1"/>
    </source>
</evidence>
<dbReference type="Pfam" id="PF09585">
    <property type="entry name" value="Lin0512_fam"/>
    <property type="match status" value="1"/>
</dbReference>
<sequence length="119" mass="12791">MEKILFIEIGMGTDLHGQDVTKAAVRAVRNAIHRNSMPGLRSILPGGSLDSMKVRVKLAVPCDRDKLDTDAVKAQLPYGEVEVVVTEGGMLTTSGIVLPDKGDRNDLIYVVIAAVEVGY</sequence>
<evidence type="ECO:0008006" key="5">
    <source>
        <dbReference type="Google" id="ProtNLM"/>
    </source>
</evidence>
<name>A0ABQ4NBG8_9BACL</name>
<dbReference type="RefSeq" id="WP_062492688.1">
    <property type="nucleotide sequence ID" value="NZ_BOVJ01000140.1"/>
</dbReference>
<evidence type="ECO:0000256" key="2">
    <source>
        <dbReference type="ARBA" id="ARBA00023134"/>
    </source>
</evidence>
<organism evidence="3 4">
    <name type="scientific">Paenibacillus cisolokensis</name>
    <dbReference type="NCBI Taxonomy" id="1658519"/>
    <lineage>
        <taxon>Bacteria</taxon>
        <taxon>Bacillati</taxon>
        <taxon>Bacillota</taxon>
        <taxon>Bacilli</taxon>
        <taxon>Bacillales</taxon>
        <taxon>Paenibacillaceae</taxon>
        <taxon>Paenibacillus</taxon>
    </lineage>
</organism>
<gene>
    <name evidence="3" type="ORF">PACILC2_41460</name>
</gene>
<keyword evidence="2" id="KW-0342">GTP-binding</keyword>
<proteinExistence type="predicted"/>
<evidence type="ECO:0000256" key="1">
    <source>
        <dbReference type="ARBA" id="ARBA00022741"/>
    </source>
</evidence>